<protein>
    <submittedName>
        <fullName evidence="3">Secreted protein</fullName>
    </submittedName>
</protein>
<name>A0A7I5EBT8_HAECO</name>
<feature type="chain" id="PRO_5035477264" evidence="1">
    <location>
        <begin position="21"/>
        <end position="65"/>
    </location>
</feature>
<proteinExistence type="predicted"/>
<dbReference type="Proteomes" id="UP000025227">
    <property type="component" value="Unplaced"/>
</dbReference>
<reference evidence="3" key="1">
    <citation type="submission" date="2020-12" db="UniProtKB">
        <authorList>
            <consortium name="WormBaseParasite"/>
        </authorList>
    </citation>
    <scope>IDENTIFICATION</scope>
    <source>
        <strain evidence="3">MHco3</strain>
    </source>
</reference>
<accession>A0A7I5EBT8</accession>
<feature type="signal peptide" evidence="1">
    <location>
        <begin position="1"/>
        <end position="20"/>
    </location>
</feature>
<dbReference type="AlphaFoldDB" id="A0A7I5EBT8"/>
<evidence type="ECO:0000313" key="2">
    <source>
        <dbReference type="Proteomes" id="UP000025227"/>
    </source>
</evidence>
<organism evidence="2 3">
    <name type="scientific">Haemonchus contortus</name>
    <name type="common">Barber pole worm</name>
    <dbReference type="NCBI Taxonomy" id="6289"/>
    <lineage>
        <taxon>Eukaryota</taxon>
        <taxon>Metazoa</taxon>
        <taxon>Ecdysozoa</taxon>
        <taxon>Nematoda</taxon>
        <taxon>Chromadorea</taxon>
        <taxon>Rhabditida</taxon>
        <taxon>Rhabditina</taxon>
        <taxon>Rhabditomorpha</taxon>
        <taxon>Strongyloidea</taxon>
        <taxon>Trichostrongylidae</taxon>
        <taxon>Haemonchus</taxon>
    </lineage>
</organism>
<evidence type="ECO:0000256" key="1">
    <source>
        <dbReference type="SAM" id="SignalP"/>
    </source>
</evidence>
<keyword evidence="2" id="KW-1185">Reference proteome</keyword>
<keyword evidence="1" id="KW-0732">Signal</keyword>
<evidence type="ECO:0000313" key="3">
    <source>
        <dbReference type="WBParaSite" id="HCON_00128320-00001"/>
    </source>
</evidence>
<sequence length="65" mass="7449">MVLLESLSILSCLMCTSGNAEHNRLGILDCQLNNFILFQQCVSQPLILMGEHLFSEWFILYLSTR</sequence>
<dbReference type="WBParaSite" id="HCON_00128320-00001">
    <property type="protein sequence ID" value="HCON_00128320-00001"/>
    <property type="gene ID" value="HCON_00128320"/>
</dbReference>